<evidence type="ECO:0000313" key="7">
    <source>
        <dbReference type="Proteomes" id="UP000053091"/>
    </source>
</evidence>
<dbReference type="RefSeq" id="WP_062042305.1">
    <property type="nucleotide sequence ID" value="NZ_DF968182.1"/>
</dbReference>
<dbReference type="SUPFAM" id="SSF52402">
    <property type="entry name" value="Adenine nucleotide alpha hydrolases-like"/>
    <property type="match status" value="1"/>
</dbReference>
<dbReference type="CDD" id="cd01714">
    <property type="entry name" value="ETF_beta"/>
    <property type="match status" value="1"/>
</dbReference>
<dbReference type="InterPro" id="IPR033948">
    <property type="entry name" value="ETF_beta_N"/>
</dbReference>
<dbReference type="GO" id="GO:0009055">
    <property type="term" value="F:electron transfer activity"/>
    <property type="evidence" value="ECO:0007669"/>
    <property type="project" value="InterPro"/>
</dbReference>
<organism evidence="6">
    <name type="scientific">Lentimicrobium saccharophilum</name>
    <dbReference type="NCBI Taxonomy" id="1678841"/>
    <lineage>
        <taxon>Bacteria</taxon>
        <taxon>Pseudomonadati</taxon>
        <taxon>Bacteroidota</taxon>
        <taxon>Bacteroidia</taxon>
        <taxon>Bacteroidales</taxon>
        <taxon>Lentimicrobiaceae</taxon>
        <taxon>Lentimicrobium</taxon>
    </lineage>
</organism>
<protein>
    <recommendedName>
        <fullName evidence="2">Electron transfer flavoprotein subunit beta</fullName>
    </recommendedName>
</protein>
<comment type="similarity">
    <text evidence="1">Belongs to the ETF beta-subunit/FixA family.</text>
</comment>
<evidence type="ECO:0000313" key="6">
    <source>
        <dbReference type="EMBL" id="GAP44092.1"/>
    </source>
</evidence>
<feature type="domain" description="Electron transfer flavoprotein alpha/beta-subunit N-terminal" evidence="5">
    <location>
        <begin position="23"/>
        <end position="211"/>
    </location>
</feature>
<dbReference type="PANTHER" id="PTHR21294:SF8">
    <property type="entry name" value="ELECTRON TRANSFER FLAVOPROTEIN SUBUNIT BETA"/>
    <property type="match status" value="1"/>
</dbReference>
<evidence type="ECO:0000256" key="3">
    <source>
        <dbReference type="ARBA" id="ARBA00022448"/>
    </source>
</evidence>
<dbReference type="PATRIC" id="fig|1678841.3.peg.2524"/>
<dbReference type="PIRSF" id="PIRSF000090">
    <property type="entry name" value="Beta-ETF"/>
    <property type="match status" value="1"/>
</dbReference>
<evidence type="ECO:0000256" key="1">
    <source>
        <dbReference type="ARBA" id="ARBA00007557"/>
    </source>
</evidence>
<dbReference type="PANTHER" id="PTHR21294">
    <property type="entry name" value="ELECTRON TRANSFER FLAVOPROTEIN BETA-SUBUNIT"/>
    <property type="match status" value="1"/>
</dbReference>
<accession>A0A0S7BTE6</accession>
<dbReference type="STRING" id="1678841.TBC1_112253"/>
<name>A0A0S7BTE6_9BACT</name>
<keyword evidence="3" id="KW-0813">Transport</keyword>
<dbReference type="InterPro" id="IPR014729">
    <property type="entry name" value="Rossmann-like_a/b/a_fold"/>
</dbReference>
<dbReference type="EMBL" id="DF968182">
    <property type="protein sequence ID" value="GAP44092.1"/>
    <property type="molecule type" value="Genomic_DNA"/>
</dbReference>
<dbReference type="InterPro" id="IPR012255">
    <property type="entry name" value="ETF_b"/>
</dbReference>
<evidence type="ECO:0000259" key="5">
    <source>
        <dbReference type="SMART" id="SM00893"/>
    </source>
</evidence>
<proteinExistence type="inferred from homology"/>
<dbReference type="AlphaFoldDB" id="A0A0S7BTE6"/>
<dbReference type="SMART" id="SM00893">
    <property type="entry name" value="ETF"/>
    <property type="match status" value="1"/>
</dbReference>
<evidence type="ECO:0000256" key="4">
    <source>
        <dbReference type="ARBA" id="ARBA00022982"/>
    </source>
</evidence>
<dbReference type="GO" id="GO:0005829">
    <property type="term" value="C:cytosol"/>
    <property type="evidence" value="ECO:0007669"/>
    <property type="project" value="TreeGrafter"/>
</dbReference>
<sequence>MNILVCISNVPDTTTRIKYSADMKAVDYSGVQWIINPWDELALTRAIELKEANPALVQKITVITAGGADAEPTLRKALACGADDAIRVDAAGGDSLFTATQLAHAVKGEPFDVILCGIESSDYNGSAVGGMLAELLDYNSVSAVSSLNLEGNSVKVTREIDGGKQSIETSAPVVLIVQKGIAINPRIPSMRGIMTARTKPLKVVAAAAAAPGSKVVGYQAPPQKSACKMIDPENMDELVHLLHTEARVI</sequence>
<keyword evidence="7" id="KW-1185">Reference proteome</keyword>
<dbReference type="OrthoDB" id="9804960at2"/>
<keyword evidence="4" id="KW-0249">Electron transport</keyword>
<dbReference type="InterPro" id="IPR014730">
    <property type="entry name" value="ETF_a/b_N"/>
</dbReference>
<evidence type="ECO:0000256" key="2">
    <source>
        <dbReference type="ARBA" id="ARBA00016797"/>
    </source>
</evidence>
<dbReference type="Proteomes" id="UP000053091">
    <property type="component" value="Unassembled WGS sequence"/>
</dbReference>
<gene>
    <name evidence="6" type="ORF">TBC1_112253</name>
</gene>
<dbReference type="Pfam" id="PF01012">
    <property type="entry name" value="ETF"/>
    <property type="match status" value="1"/>
</dbReference>
<dbReference type="Gene3D" id="3.40.50.620">
    <property type="entry name" value="HUPs"/>
    <property type="match status" value="1"/>
</dbReference>
<reference evidence="6" key="1">
    <citation type="journal article" date="2015" name="Genome Announc.">
        <title>Draft Genome Sequence of Bacteroidales Strain TBC1, a Novel Isolate from a Methanogenic Wastewater Treatment System.</title>
        <authorList>
            <person name="Tourlousse D.M."/>
            <person name="Matsuura N."/>
            <person name="Sun L."/>
            <person name="Toyonaga M."/>
            <person name="Kuroda K."/>
            <person name="Ohashi A."/>
            <person name="Cruz R."/>
            <person name="Yamaguchi T."/>
            <person name="Sekiguchi Y."/>
        </authorList>
    </citation>
    <scope>NUCLEOTIDE SEQUENCE [LARGE SCALE GENOMIC DNA]</scope>
    <source>
        <strain evidence="6">TBC1</strain>
    </source>
</reference>